<dbReference type="STRING" id="504805.SAMN05421505_12020"/>
<keyword evidence="2" id="KW-1185">Reference proteome</keyword>
<reference evidence="1 2" key="1">
    <citation type="submission" date="2016-10" db="EMBL/GenBank/DDBJ databases">
        <authorList>
            <person name="de Groot N.N."/>
        </authorList>
    </citation>
    <scope>NUCLEOTIDE SEQUENCE [LARGE SCALE GENOMIC DNA]</scope>
    <source>
        <strain evidence="1 2">CPCC 201354</strain>
    </source>
</reference>
<dbReference type="Proteomes" id="UP000198923">
    <property type="component" value="Unassembled WGS sequence"/>
</dbReference>
<evidence type="ECO:0000313" key="2">
    <source>
        <dbReference type="Proteomes" id="UP000198923"/>
    </source>
</evidence>
<dbReference type="EMBL" id="FNCN01000020">
    <property type="protein sequence ID" value="SDH67101.1"/>
    <property type="molecule type" value="Genomic_DNA"/>
</dbReference>
<dbReference type="AlphaFoldDB" id="A0A1G8EB41"/>
<proteinExistence type="predicted"/>
<name>A0A1G8EB41_9ACTN</name>
<sequence>MRRGRVQRSGDTRRGWTIDGIVLTTPTLPFAATRMPLGDIMVFYLGPSPRLTPAQAREFSDQLRNLADNEPERLGAASTPS</sequence>
<organism evidence="1 2">
    <name type="scientific">Sinosporangium album</name>
    <dbReference type="NCBI Taxonomy" id="504805"/>
    <lineage>
        <taxon>Bacteria</taxon>
        <taxon>Bacillati</taxon>
        <taxon>Actinomycetota</taxon>
        <taxon>Actinomycetes</taxon>
        <taxon>Streptosporangiales</taxon>
        <taxon>Streptosporangiaceae</taxon>
        <taxon>Sinosporangium</taxon>
    </lineage>
</organism>
<gene>
    <name evidence="1" type="ORF">SAMN05421505_12020</name>
</gene>
<protein>
    <submittedName>
        <fullName evidence="1">Uncharacterized protein</fullName>
    </submittedName>
</protein>
<accession>A0A1G8EB41</accession>
<evidence type="ECO:0000313" key="1">
    <source>
        <dbReference type="EMBL" id="SDH67101.1"/>
    </source>
</evidence>